<dbReference type="PROSITE" id="PS50887">
    <property type="entry name" value="GGDEF"/>
    <property type="match status" value="1"/>
</dbReference>
<dbReference type="SMART" id="SM00448">
    <property type="entry name" value="REC"/>
    <property type="match status" value="1"/>
</dbReference>
<sequence>MNNLKELDTLLIRQLSAKLTQRVKKATVLLVDDDSITRELIAHQLSHCFEVDQAYSGLEAIEYCNVYKPDIVLLDVEMPGIDGLEVCRKIRTSLSTHAVPVVFITAHTGIEAENACWDAGGSDFVTKPINTQTLIRRLQSHLSSKFSNEMLEDLAFRDGLTGVYNKRYFNEVMPSLLSFSQRSNTEMALIMIDVDNFKHYNDRYGHLAGDRCLQEVSKVVTHCLKRPTDIVARFGGEEFVCIMPNTNKMSALAMCQHILTGVEHMANGPDKTLKEKVTVSIGLALNHQFDQYPAGEELLNTADANLYQAKSMGKNRVVL</sequence>
<organism evidence="7 8">
    <name type="scientific">Alteromonas sediminis</name>
    <dbReference type="NCBI Taxonomy" id="2259342"/>
    <lineage>
        <taxon>Bacteria</taxon>
        <taxon>Pseudomonadati</taxon>
        <taxon>Pseudomonadota</taxon>
        <taxon>Gammaproteobacteria</taxon>
        <taxon>Alteromonadales</taxon>
        <taxon>Alteromonadaceae</taxon>
        <taxon>Alteromonas/Salinimonas group</taxon>
        <taxon>Alteromonas</taxon>
    </lineage>
</organism>
<dbReference type="GO" id="GO:0005886">
    <property type="term" value="C:plasma membrane"/>
    <property type="evidence" value="ECO:0007669"/>
    <property type="project" value="TreeGrafter"/>
</dbReference>
<dbReference type="NCBIfam" id="TIGR00254">
    <property type="entry name" value="GGDEF"/>
    <property type="match status" value="1"/>
</dbReference>
<dbReference type="PROSITE" id="PS50110">
    <property type="entry name" value="RESPONSE_REGULATORY"/>
    <property type="match status" value="1"/>
</dbReference>
<dbReference type="PANTHER" id="PTHR45138:SF9">
    <property type="entry name" value="DIGUANYLATE CYCLASE DGCM-RELATED"/>
    <property type="match status" value="1"/>
</dbReference>
<name>A0A3N5Y3X5_9ALTE</name>
<dbReference type="SUPFAM" id="SSF55073">
    <property type="entry name" value="Nucleotide cyclase"/>
    <property type="match status" value="1"/>
</dbReference>
<comment type="cofactor">
    <cofactor evidence="1">
        <name>Mg(2+)</name>
        <dbReference type="ChEBI" id="CHEBI:18420"/>
    </cofactor>
</comment>
<dbReference type="FunFam" id="3.30.70.270:FF:000001">
    <property type="entry name" value="Diguanylate cyclase domain protein"/>
    <property type="match status" value="1"/>
</dbReference>
<comment type="catalytic activity">
    <reaction evidence="3">
        <text>2 GTP = 3',3'-c-di-GMP + 2 diphosphate</text>
        <dbReference type="Rhea" id="RHEA:24898"/>
        <dbReference type="ChEBI" id="CHEBI:33019"/>
        <dbReference type="ChEBI" id="CHEBI:37565"/>
        <dbReference type="ChEBI" id="CHEBI:58805"/>
        <dbReference type="EC" id="2.7.7.65"/>
    </reaction>
</comment>
<dbReference type="InterPro" id="IPR029787">
    <property type="entry name" value="Nucleotide_cyclase"/>
</dbReference>
<evidence type="ECO:0000256" key="1">
    <source>
        <dbReference type="ARBA" id="ARBA00001946"/>
    </source>
</evidence>
<dbReference type="Pfam" id="PF00072">
    <property type="entry name" value="Response_reg"/>
    <property type="match status" value="1"/>
</dbReference>
<protein>
    <recommendedName>
        <fullName evidence="2">diguanylate cyclase</fullName>
        <ecNumber evidence="2">2.7.7.65</ecNumber>
    </recommendedName>
</protein>
<dbReference type="PANTHER" id="PTHR45138">
    <property type="entry name" value="REGULATORY COMPONENTS OF SENSORY TRANSDUCTION SYSTEM"/>
    <property type="match status" value="1"/>
</dbReference>
<evidence type="ECO:0000259" key="6">
    <source>
        <dbReference type="PROSITE" id="PS50887"/>
    </source>
</evidence>
<evidence type="ECO:0000313" key="7">
    <source>
        <dbReference type="EMBL" id="RPJ68090.1"/>
    </source>
</evidence>
<dbReference type="InterPro" id="IPR050469">
    <property type="entry name" value="Diguanylate_Cyclase"/>
</dbReference>
<evidence type="ECO:0000259" key="5">
    <source>
        <dbReference type="PROSITE" id="PS50110"/>
    </source>
</evidence>
<dbReference type="OrthoDB" id="9812260at2"/>
<dbReference type="EC" id="2.7.7.65" evidence="2"/>
<dbReference type="RefSeq" id="WP_124026092.1">
    <property type="nucleotide sequence ID" value="NZ_JBHRSN010000005.1"/>
</dbReference>
<keyword evidence="8" id="KW-1185">Reference proteome</keyword>
<comment type="caution">
    <text evidence="7">The sequence shown here is derived from an EMBL/GenBank/DDBJ whole genome shotgun (WGS) entry which is preliminary data.</text>
</comment>
<dbReference type="InterPro" id="IPR011006">
    <property type="entry name" value="CheY-like_superfamily"/>
</dbReference>
<dbReference type="InterPro" id="IPR043128">
    <property type="entry name" value="Rev_trsase/Diguanyl_cyclase"/>
</dbReference>
<dbReference type="GO" id="GO:1902201">
    <property type="term" value="P:negative regulation of bacterial-type flagellum-dependent cell motility"/>
    <property type="evidence" value="ECO:0007669"/>
    <property type="project" value="TreeGrafter"/>
</dbReference>
<keyword evidence="4" id="KW-0597">Phosphoprotein</keyword>
<feature type="domain" description="GGDEF" evidence="6">
    <location>
        <begin position="185"/>
        <end position="319"/>
    </location>
</feature>
<dbReference type="CDD" id="cd17574">
    <property type="entry name" value="REC_OmpR"/>
    <property type="match status" value="1"/>
</dbReference>
<dbReference type="Pfam" id="PF00990">
    <property type="entry name" value="GGDEF"/>
    <property type="match status" value="1"/>
</dbReference>
<dbReference type="InterPro" id="IPR001789">
    <property type="entry name" value="Sig_transdc_resp-reg_receiver"/>
</dbReference>
<reference evidence="7 8" key="1">
    <citation type="submission" date="2018-11" db="EMBL/GenBank/DDBJ databases">
        <authorList>
            <person name="Ye M.-Q."/>
            <person name="Du Z.-J."/>
        </authorList>
    </citation>
    <scope>NUCLEOTIDE SEQUENCE [LARGE SCALE GENOMIC DNA]</scope>
    <source>
        <strain evidence="7 8">U0105</strain>
    </source>
</reference>
<feature type="domain" description="Response regulatory" evidence="5">
    <location>
        <begin position="27"/>
        <end position="142"/>
    </location>
</feature>
<dbReference type="GO" id="GO:0000160">
    <property type="term" value="P:phosphorelay signal transduction system"/>
    <property type="evidence" value="ECO:0007669"/>
    <property type="project" value="InterPro"/>
</dbReference>
<dbReference type="CDD" id="cd01949">
    <property type="entry name" value="GGDEF"/>
    <property type="match status" value="1"/>
</dbReference>
<dbReference type="Gene3D" id="3.40.50.2300">
    <property type="match status" value="1"/>
</dbReference>
<feature type="modified residue" description="4-aspartylphosphate" evidence="4">
    <location>
        <position position="75"/>
    </location>
</feature>
<dbReference type="EMBL" id="RPOK01000001">
    <property type="protein sequence ID" value="RPJ68090.1"/>
    <property type="molecule type" value="Genomic_DNA"/>
</dbReference>
<evidence type="ECO:0000313" key="8">
    <source>
        <dbReference type="Proteomes" id="UP000275281"/>
    </source>
</evidence>
<evidence type="ECO:0000256" key="3">
    <source>
        <dbReference type="ARBA" id="ARBA00034247"/>
    </source>
</evidence>
<dbReference type="Proteomes" id="UP000275281">
    <property type="component" value="Unassembled WGS sequence"/>
</dbReference>
<dbReference type="GO" id="GO:0043709">
    <property type="term" value="P:cell adhesion involved in single-species biofilm formation"/>
    <property type="evidence" value="ECO:0007669"/>
    <property type="project" value="TreeGrafter"/>
</dbReference>
<gene>
    <name evidence="7" type="ORF">DRW07_01365</name>
</gene>
<evidence type="ECO:0000256" key="4">
    <source>
        <dbReference type="PROSITE-ProRule" id="PRU00169"/>
    </source>
</evidence>
<evidence type="ECO:0000256" key="2">
    <source>
        <dbReference type="ARBA" id="ARBA00012528"/>
    </source>
</evidence>
<dbReference type="InterPro" id="IPR000160">
    <property type="entry name" value="GGDEF_dom"/>
</dbReference>
<dbReference type="AlphaFoldDB" id="A0A3N5Y3X5"/>
<dbReference type="Gene3D" id="3.30.70.270">
    <property type="match status" value="1"/>
</dbReference>
<accession>A0A3N5Y3X5</accession>
<proteinExistence type="predicted"/>
<dbReference type="GO" id="GO:0052621">
    <property type="term" value="F:diguanylate cyclase activity"/>
    <property type="evidence" value="ECO:0007669"/>
    <property type="project" value="UniProtKB-EC"/>
</dbReference>
<dbReference type="SMART" id="SM00267">
    <property type="entry name" value="GGDEF"/>
    <property type="match status" value="1"/>
</dbReference>
<dbReference type="SUPFAM" id="SSF52172">
    <property type="entry name" value="CheY-like"/>
    <property type="match status" value="1"/>
</dbReference>